<feature type="DNA-binding region" description="H-T-H motif" evidence="4">
    <location>
        <begin position="28"/>
        <end position="47"/>
    </location>
</feature>
<dbReference type="Gene3D" id="1.10.357.10">
    <property type="entry name" value="Tetracycline Repressor, domain 2"/>
    <property type="match status" value="1"/>
</dbReference>
<sequence length="189" mass="20866">MSNKPNTREAILDTASKLFFSQGYHATGLNQIIKDSDSPKGSLYYYFPHGKEELALTCINRTSEVVAQKLRHHMENSKSASEAMEDFILGMAKDAVESSYEGIVPFSFWLAAETSCISEELRTACKSVFMDLQDVIKKRLLDEGVENKPAADKASVVISLFEGALLQTLTFRDEQPLLAAAKIIPAILG</sequence>
<name>A0A1R0WU47_9BACL</name>
<evidence type="ECO:0000256" key="4">
    <source>
        <dbReference type="PROSITE-ProRule" id="PRU00335"/>
    </source>
</evidence>
<dbReference type="PANTHER" id="PTHR47506:SF3">
    <property type="entry name" value="HTH-TYPE TRANSCRIPTIONAL REGULATOR LMRA"/>
    <property type="match status" value="1"/>
</dbReference>
<proteinExistence type="predicted"/>
<dbReference type="SUPFAM" id="SSF48498">
    <property type="entry name" value="Tetracyclin repressor-like, C-terminal domain"/>
    <property type="match status" value="1"/>
</dbReference>
<organism evidence="6 7">
    <name type="scientific">Paenibacillus odorifer</name>
    <dbReference type="NCBI Taxonomy" id="189426"/>
    <lineage>
        <taxon>Bacteria</taxon>
        <taxon>Bacillati</taxon>
        <taxon>Bacillota</taxon>
        <taxon>Bacilli</taxon>
        <taxon>Bacillales</taxon>
        <taxon>Paenibacillaceae</taxon>
        <taxon>Paenibacillus</taxon>
    </lineage>
</organism>
<dbReference type="PANTHER" id="PTHR47506">
    <property type="entry name" value="TRANSCRIPTIONAL REGULATORY PROTEIN"/>
    <property type="match status" value="1"/>
</dbReference>
<dbReference type="InterPro" id="IPR036271">
    <property type="entry name" value="Tet_transcr_reg_TetR-rel_C_sf"/>
</dbReference>
<evidence type="ECO:0000259" key="5">
    <source>
        <dbReference type="PROSITE" id="PS50977"/>
    </source>
</evidence>
<dbReference type="EMBL" id="MKQP01000078">
    <property type="protein sequence ID" value="OMD21351.1"/>
    <property type="molecule type" value="Genomic_DNA"/>
</dbReference>
<dbReference type="RefSeq" id="WP_076100919.1">
    <property type="nucleotide sequence ID" value="NZ_MKQN01000052.1"/>
</dbReference>
<protein>
    <submittedName>
        <fullName evidence="6">TetR family transcriptional regulator</fullName>
    </submittedName>
</protein>
<feature type="domain" description="HTH tetR-type" evidence="5">
    <location>
        <begin position="5"/>
        <end position="65"/>
    </location>
</feature>
<dbReference type="AlphaFoldDB" id="A0A1R0WU47"/>
<keyword evidence="1" id="KW-0805">Transcription regulation</keyword>
<dbReference type="InterPro" id="IPR009057">
    <property type="entry name" value="Homeodomain-like_sf"/>
</dbReference>
<evidence type="ECO:0000256" key="3">
    <source>
        <dbReference type="ARBA" id="ARBA00023163"/>
    </source>
</evidence>
<dbReference type="InterPro" id="IPR054156">
    <property type="entry name" value="YxaF_TetR_C"/>
</dbReference>
<comment type="caution">
    <text evidence="6">The sequence shown here is derived from an EMBL/GenBank/DDBJ whole genome shotgun (WGS) entry which is preliminary data.</text>
</comment>
<dbReference type="Pfam" id="PF00440">
    <property type="entry name" value="TetR_N"/>
    <property type="match status" value="1"/>
</dbReference>
<dbReference type="Proteomes" id="UP000187465">
    <property type="component" value="Unassembled WGS sequence"/>
</dbReference>
<evidence type="ECO:0000256" key="2">
    <source>
        <dbReference type="ARBA" id="ARBA00023125"/>
    </source>
</evidence>
<dbReference type="Pfam" id="PF21993">
    <property type="entry name" value="TetR_C_13_2"/>
    <property type="match status" value="1"/>
</dbReference>
<gene>
    <name evidence="6" type="ORF">BJP51_06865</name>
</gene>
<evidence type="ECO:0000256" key="1">
    <source>
        <dbReference type="ARBA" id="ARBA00023015"/>
    </source>
</evidence>
<accession>A0A1R0WU47</accession>
<dbReference type="GO" id="GO:0003677">
    <property type="term" value="F:DNA binding"/>
    <property type="evidence" value="ECO:0007669"/>
    <property type="project" value="UniProtKB-UniRule"/>
</dbReference>
<keyword evidence="3" id="KW-0804">Transcription</keyword>
<dbReference type="SUPFAM" id="SSF46689">
    <property type="entry name" value="Homeodomain-like"/>
    <property type="match status" value="1"/>
</dbReference>
<evidence type="ECO:0000313" key="6">
    <source>
        <dbReference type="EMBL" id="OMD21351.1"/>
    </source>
</evidence>
<reference evidence="6 7" key="1">
    <citation type="submission" date="2016-10" db="EMBL/GenBank/DDBJ databases">
        <title>Paenibacillus species isolates.</title>
        <authorList>
            <person name="Beno S.M."/>
        </authorList>
    </citation>
    <scope>NUCLEOTIDE SEQUENCE [LARGE SCALE GENOMIC DNA]</scope>
    <source>
        <strain evidence="6 7">FSL H7-0604</strain>
    </source>
</reference>
<evidence type="ECO:0000313" key="7">
    <source>
        <dbReference type="Proteomes" id="UP000187465"/>
    </source>
</evidence>
<keyword evidence="2 4" id="KW-0238">DNA-binding</keyword>
<dbReference type="PROSITE" id="PS50977">
    <property type="entry name" value="HTH_TETR_2"/>
    <property type="match status" value="1"/>
</dbReference>
<dbReference type="InterPro" id="IPR001647">
    <property type="entry name" value="HTH_TetR"/>
</dbReference>